<comment type="caution">
    <text evidence="9">The sequence shown here is derived from an EMBL/GenBank/DDBJ whole genome shotgun (WGS) entry which is preliminary data.</text>
</comment>
<dbReference type="SUPFAM" id="SSF48264">
    <property type="entry name" value="Cytochrome P450"/>
    <property type="match status" value="1"/>
</dbReference>
<evidence type="ECO:0000256" key="2">
    <source>
        <dbReference type="ARBA" id="ARBA00022617"/>
    </source>
</evidence>
<keyword evidence="4 7" id="KW-0560">Oxidoreductase</keyword>
<feature type="region of interest" description="Disordered" evidence="8">
    <location>
        <begin position="1"/>
        <end position="29"/>
    </location>
</feature>
<dbReference type="CDD" id="cd11030">
    <property type="entry name" value="CYP105-like"/>
    <property type="match status" value="1"/>
</dbReference>
<keyword evidence="6 7" id="KW-0503">Monooxygenase</keyword>
<dbReference type="PRINTS" id="PR00359">
    <property type="entry name" value="BP450"/>
</dbReference>
<dbReference type="InterPro" id="IPR017972">
    <property type="entry name" value="Cyt_P450_CS"/>
</dbReference>
<dbReference type="Pfam" id="PF00067">
    <property type="entry name" value="p450"/>
    <property type="match status" value="1"/>
</dbReference>
<evidence type="ECO:0000256" key="7">
    <source>
        <dbReference type="RuleBase" id="RU000461"/>
    </source>
</evidence>
<dbReference type="InterPro" id="IPR002397">
    <property type="entry name" value="Cyt_P450_B"/>
</dbReference>
<dbReference type="FunFam" id="1.10.630.10:FF:000018">
    <property type="entry name" value="Cytochrome P450 monooxygenase"/>
    <property type="match status" value="1"/>
</dbReference>
<name>A0A7W3NT51_STRMR</name>
<dbReference type="GeneID" id="93976377"/>
<dbReference type="PANTHER" id="PTHR46696">
    <property type="entry name" value="P450, PUTATIVE (EUROFUNG)-RELATED"/>
    <property type="match status" value="1"/>
</dbReference>
<evidence type="ECO:0000256" key="4">
    <source>
        <dbReference type="ARBA" id="ARBA00023002"/>
    </source>
</evidence>
<keyword evidence="5 7" id="KW-0408">Iron</keyword>
<comment type="similarity">
    <text evidence="1 7">Belongs to the cytochrome P450 family.</text>
</comment>
<dbReference type="EMBL" id="JACJIJ010000002">
    <property type="protein sequence ID" value="MBA9055911.1"/>
    <property type="molecule type" value="Genomic_DNA"/>
</dbReference>
<accession>A0A7W3NT51</accession>
<evidence type="ECO:0000256" key="3">
    <source>
        <dbReference type="ARBA" id="ARBA00022723"/>
    </source>
</evidence>
<dbReference type="PANTHER" id="PTHR46696:SF1">
    <property type="entry name" value="CYTOCHROME P450 YJIB-RELATED"/>
    <property type="match status" value="1"/>
</dbReference>
<gene>
    <name evidence="9" type="ORF">HDA42_005089</name>
</gene>
<reference evidence="9 10" key="1">
    <citation type="submission" date="2020-08" db="EMBL/GenBank/DDBJ databases">
        <title>Sequencing the genomes of 1000 actinobacteria strains.</title>
        <authorList>
            <person name="Klenk H.-P."/>
        </authorList>
    </citation>
    <scope>NUCLEOTIDE SEQUENCE [LARGE SCALE GENOMIC DNA]</scope>
    <source>
        <strain evidence="9 10">DSM 41827</strain>
    </source>
</reference>
<evidence type="ECO:0000256" key="8">
    <source>
        <dbReference type="SAM" id="MobiDB-lite"/>
    </source>
</evidence>
<protein>
    <submittedName>
        <fullName evidence="9">Cytochrome P450</fullName>
    </submittedName>
</protein>
<dbReference type="InterPro" id="IPR001128">
    <property type="entry name" value="Cyt_P450"/>
</dbReference>
<dbReference type="AlphaFoldDB" id="A0A7W3NT51"/>
<keyword evidence="3 7" id="KW-0479">Metal-binding</keyword>
<dbReference type="GO" id="GO:0020037">
    <property type="term" value="F:heme binding"/>
    <property type="evidence" value="ECO:0007669"/>
    <property type="project" value="InterPro"/>
</dbReference>
<sequence length="414" mass="45788">MPETPTAPPVPAPAPAAPPAYATHRAPGCPFDPPPERYRLLAEGPLARISLWDGNAAWLVTRHADQVALLRDERISADNRLPNFPSVSAGSQATRAHNRTFISMDEPEHNEQRRRFTADFTVKRINELRPRIEAIVTELLDAMEQAGPPADLVRDFALPLPSLVICELLGVPYTDHAFFQRVSAVMIDTRSTPEAALAASQELVDYLGDLVAAKEKDPGDDLLSRMAVQYLRTGISTRDECAKQARLLLVAGHETTANMIALGVCALFQHPEQLAAVRDGEPRRVVNAVEELLRYLTIVHLGRRRVAVADVEVGGQVIRAGEGVVFATDLANRDPEVFEDPDRLDIDRAARRHIAFGTGPHQCLGQNLARMELQVAYPALLRRFPGLRLERPLAQIPFREDMAVYGVYELPVAW</sequence>
<organism evidence="9 10">
    <name type="scientific">Streptomyces murinus</name>
    <dbReference type="NCBI Taxonomy" id="33900"/>
    <lineage>
        <taxon>Bacteria</taxon>
        <taxon>Bacillati</taxon>
        <taxon>Actinomycetota</taxon>
        <taxon>Actinomycetes</taxon>
        <taxon>Kitasatosporales</taxon>
        <taxon>Streptomycetaceae</taxon>
        <taxon>Streptomyces</taxon>
    </lineage>
</organism>
<dbReference type="Gene3D" id="1.10.630.10">
    <property type="entry name" value="Cytochrome P450"/>
    <property type="match status" value="1"/>
</dbReference>
<evidence type="ECO:0000256" key="5">
    <source>
        <dbReference type="ARBA" id="ARBA00023004"/>
    </source>
</evidence>
<dbReference type="PRINTS" id="PR00385">
    <property type="entry name" value="P450"/>
</dbReference>
<dbReference type="GO" id="GO:0016705">
    <property type="term" value="F:oxidoreductase activity, acting on paired donors, with incorporation or reduction of molecular oxygen"/>
    <property type="evidence" value="ECO:0007669"/>
    <property type="project" value="InterPro"/>
</dbReference>
<keyword evidence="2 7" id="KW-0349">Heme</keyword>
<evidence type="ECO:0000313" key="10">
    <source>
        <dbReference type="Proteomes" id="UP000577386"/>
    </source>
</evidence>
<evidence type="ECO:0000256" key="6">
    <source>
        <dbReference type="ARBA" id="ARBA00023033"/>
    </source>
</evidence>
<dbReference type="RefSeq" id="WP_182776659.1">
    <property type="nucleotide sequence ID" value="NZ_BAAAHW010000005.1"/>
</dbReference>
<dbReference type="InterPro" id="IPR036396">
    <property type="entry name" value="Cyt_P450_sf"/>
</dbReference>
<dbReference type="GO" id="GO:0005506">
    <property type="term" value="F:iron ion binding"/>
    <property type="evidence" value="ECO:0007669"/>
    <property type="project" value="InterPro"/>
</dbReference>
<dbReference type="Proteomes" id="UP000577386">
    <property type="component" value="Unassembled WGS sequence"/>
</dbReference>
<evidence type="ECO:0000256" key="1">
    <source>
        <dbReference type="ARBA" id="ARBA00010617"/>
    </source>
</evidence>
<proteinExistence type="inferred from homology"/>
<dbReference type="GO" id="GO:0004497">
    <property type="term" value="F:monooxygenase activity"/>
    <property type="evidence" value="ECO:0007669"/>
    <property type="project" value="UniProtKB-KW"/>
</dbReference>
<dbReference type="PROSITE" id="PS00086">
    <property type="entry name" value="CYTOCHROME_P450"/>
    <property type="match status" value="1"/>
</dbReference>
<evidence type="ECO:0000313" key="9">
    <source>
        <dbReference type="EMBL" id="MBA9055911.1"/>
    </source>
</evidence>
<feature type="compositionally biased region" description="Pro residues" evidence="8">
    <location>
        <begin position="1"/>
        <end position="18"/>
    </location>
</feature>
<keyword evidence="10" id="KW-1185">Reference proteome</keyword>